<comment type="caution">
    <text evidence="2">The sequence shown here is derived from an EMBL/GenBank/DDBJ whole genome shotgun (WGS) entry which is preliminary data.</text>
</comment>
<proteinExistence type="predicted"/>
<organism evidence="2 3">
    <name type="scientific">Citrobacter braakii</name>
    <dbReference type="NCBI Taxonomy" id="57706"/>
    <lineage>
        <taxon>Bacteria</taxon>
        <taxon>Pseudomonadati</taxon>
        <taxon>Pseudomonadota</taxon>
        <taxon>Gammaproteobacteria</taxon>
        <taxon>Enterobacterales</taxon>
        <taxon>Enterobacteriaceae</taxon>
        <taxon>Citrobacter</taxon>
        <taxon>Citrobacter freundii complex</taxon>
    </lineage>
</organism>
<feature type="transmembrane region" description="Helical" evidence="1">
    <location>
        <begin position="57"/>
        <end position="76"/>
    </location>
</feature>
<evidence type="ECO:0000256" key="1">
    <source>
        <dbReference type="SAM" id="Phobius"/>
    </source>
</evidence>
<keyword evidence="1" id="KW-1133">Transmembrane helix</keyword>
<gene>
    <name evidence="2" type="ORF">BZK42_27340</name>
</gene>
<dbReference type="AlphaFoldDB" id="A0A1V8NRD6"/>
<evidence type="ECO:0000313" key="3">
    <source>
        <dbReference type="Proteomes" id="UP000192573"/>
    </source>
</evidence>
<evidence type="ECO:0000313" key="2">
    <source>
        <dbReference type="EMBL" id="OQM38974.1"/>
    </source>
</evidence>
<dbReference type="EMBL" id="NAEW01000045">
    <property type="protein sequence ID" value="OQM38974.1"/>
    <property type="molecule type" value="Genomic_DNA"/>
</dbReference>
<reference evidence="2 3" key="1">
    <citation type="submission" date="2017-03" db="EMBL/GenBank/DDBJ databases">
        <authorList>
            <person name="Afonso C.L."/>
            <person name="Miller P.J."/>
            <person name="Scott M.A."/>
            <person name="Spackman E."/>
            <person name="Goraichik I."/>
            <person name="Dimitrov K.M."/>
            <person name="Suarez D.L."/>
            <person name="Swayne D.E."/>
        </authorList>
    </citation>
    <scope>NUCLEOTIDE SEQUENCE [LARGE SCALE GENOMIC DNA]</scope>
    <source>
        <strain evidence="2 3">ATCC 51113</strain>
    </source>
</reference>
<dbReference type="InterPro" id="IPR021676">
    <property type="entry name" value="DUF3262"/>
</dbReference>
<name>A0A1V8NRD6_CITBR</name>
<dbReference type="Proteomes" id="UP000192573">
    <property type="component" value="Unassembled WGS sequence"/>
</dbReference>
<feature type="transmembrane region" description="Helical" evidence="1">
    <location>
        <begin position="24"/>
        <end position="45"/>
    </location>
</feature>
<dbReference type="Pfam" id="PF11660">
    <property type="entry name" value="DUF3262"/>
    <property type="match status" value="1"/>
</dbReference>
<protein>
    <submittedName>
        <fullName evidence="2">Integrating conjugative element protein</fullName>
    </submittedName>
</protein>
<accession>A0A1V8NRD6</accession>
<sequence length="78" mass="8564">MNSVQRTAFIAGSGGLNPADVKHLVVALFFALLFLLAAWMIRTVYVGWSNQDVKAGAAGMFVVRLIILLELAILFYSY</sequence>
<dbReference type="RefSeq" id="WP_080861405.1">
    <property type="nucleotide sequence ID" value="NZ_CP077405.1"/>
</dbReference>
<dbReference type="NCBIfam" id="TIGR03758">
    <property type="entry name" value="conj_TIGR03758"/>
    <property type="match status" value="1"/>
</dbReference>
<keyword evidence="1" id="KW-0472">Membrane</keyword>
<keyword evidence="1" id="KW-0812">Transmembrane</keyword>